<gene>
    <name evidence="1" type="ORF">P5673_031458</name>
</gene>
<keyword evidence="2" id="KW-1185">Reference proteome</keyword>
<dbReference type="EMBL" id="JARQWQ010000148">
    <property type="protein sequence ID" value="KAK2548390.1"/>
    <property type="molecule type" value="Genomic_DNA"/>
</dbReference>
<evidence type="ECO:0000313" key="1">
    <source>
        <dbReference type="EMBL" id="KAK2548390.1"/>
    </source>
</evidence>
<protein>
    <submittedName>
        <fullName evidence="1">Uncharacterized protein</fullName>
    </submittedName>
</protein>
<dbReference type="AlphaFoldDB" id="A0AAD9USU9"/>
<evidence type="ECO:0000313" key="2">
    <source>
        <dbReference type="Proteomes" id="UP001249851"/>
    </source>
</evidence>
<comment type="caution">
    <text evidence="1">The sequence shown here is derived from an EMBL/GenBank/DDBJ whole genome shotgun (WGS) entry which is preliminary data.</text>
</comment>
<reference evidence="1" key="2">
    <citation type="journal article" date="2023" name="Science">
        <title>Genomic signatures of disease resistance in endangered staghorn corals.</title>
        <authorList>
            <person name="Vollmer S.V."/>
            <person name="Selwyn J.D."/>
            <person name="Despard B.A."/>
            <person name="Roesel C.L."/>
        </authorList>
    </citation>
    <scope>NUCLEOTIDE SEQUENCE</scope>
    <source>
        <strain evidence="1">K2</strain>
    </source>
</reference>
<accession>A0AAD9USU9</accession>
<sequence>MEKKQAEIEIPNELCDLRDFSLDKVHSPRGKQSDPPDFRELHERTLTDKGRAYQLEVRALKKQESQPGIEELEKEREILDVIKEEFNQAYRSYDELLYDESAIGTTY</sequence>
<reference evidence="1" key="1">
    <citation type="journal article" date="2023" name="G3 (Bethesda)">
        <title>Whole genome assembly and annotation of the endangered Caribbean coral Acropora cervicornis.</title>
        <authorList>
            <person name="Selwyn J.D."/>
            <person name="Vollmer S.V."/>
        </authorList>
    </citation>
    <scope>NUCLEOTIDE SEQUENCE</scope>
    <source>
        <strain evidence="1">K2</strain>
    </source>
</reference>
<organism evidence="1 2">
    <name type="scientific">Acropora cervicornis</name>
    <name type="common">Staghorn coral</name>
    <dbReference type="NCBI Taxonomy" id="6130"/>
    <lineage>
        <taxon>Eukaryota</taxon>
        <taxon>Metazoa</taxon>
        <taxon>Cnidaria</taxon>
        <taxon>Anthozoa</taxon>
        <taxon>Hexacorallia</taxon>
        <taxon>Scleractinia</taxon>
        <taxon>Astrocoeniina</taxon>
        <taxon>Acroporidae</taxon>
        <taxon>Acropora</taxon>
    </lineage>
</organism>
<dbReference type="Proteomes" id="UP001249851">
    <property type="component" value="Unassembled WGS sequence"/>
</dbReference>
<proteinExistence type="predicted"/>
<name>A0AAD9USU9_ACRCE</name>